<evidence type="ECO:0000256" key="2">
    <source>
        <dbReference type="ARBA" id="ARBA00022723"/>
    </source>
</evidence>
<dbReference type="VEuPathDB" id="VectorBase:BGLAX_030303"/>
<sequence length="219" mass="25151">VESLSNDSSVSCPECGKFVRKDTLVEHLRLHTGERPYICRFCSKGFAGRLTLRRHISSHLNMPMFMCDTCGREFKRNSHLIKHIRQHVSEKKGEKHTCDVSNLEICFSSLKQAYKIHCSGRGHQLKLKEHAGETKMHKCPVCDKRFLQESCCLLHLETVHRHPSSEADLQRIIKGHDLVTQLYGDHVKQVGIGIITVLYPKKNLVCQETAFNYQNKTNI</sequence>
<accession>A0A182Z9S0</accession>
<dbReference type="Pfam" id="PF00096">
    <property type="entry name" value="zf-C2H2"/>
    <property type="match status" value="2"/>
</dbReference>
<comment type="subcellular location">
    <subcellularLocation>
        <location evidence="1">Nucleus</location>
    </subcellularLocation>
</comment>
<keyword evidence="2" id="KW-0479">Metal-binding</keyword>
<feature type="domain" description="C2H2-type" evidence="8">
    <location>
        <begin position="10"/>
        <end position="36"/>
    </location>
</feature>
<dbReference type="Proteomes" id="UP000076420">
    <property type="component" value="Unassembled WGS sequence"/>
</dbReference>
<dbReference type="InterPro" id="IPR013087">
    <property type="entry name" value="Znf_C2H2_type"/>
</dbReference>
<dbReference type="EnsemblMetazoa" id="BGLB005878-RA">
    <property type="protein sequence ID" value="BGLB005878-PA"/>
    <property type="gene ID" value="BGLB005878"/>
</dbReference>
<organism evidence="9 10">
    <name type="scientific">Biomphalaria glabrata</name>
    <name type="common">Bloodfluke planorb</name>
    <name type="synonym">Freshwater snail</name>
    <dbReference type="NCBI Taxonomy" id="6526"/>
    <lineage>
        <taxon>Eukaryota</taxon>
        <taxon>Metazoa</taxon>
        <taxon>Spiralia</taxon>
        <taxon>Lophotrochozoa</taxon>
        <taxon>Mollusca</taxon>
        <taxon>Gastropoda</taxon>
        <taxon>Heterobranchia</taxon>
        <taxon>Euthyneura</taxon>
        <taxon>Panpulmonata</taxon>
        <taxon>Hygrophila</taxon>
        <taxon>Lymnaeoidea</taxon>
        <taxon>Planorbidae</taxon>
        <taxon>Biomphalaria</taxon>
    </lineage>
</organism>
<reference evidence="9" key="3">
    <citation type="submission" date="2016-10" db="UniProtKB">
        <authorList>
            <consortium name="VectorBase"/>
        </authorList>
    </citation>
    <scope>IDENTIFICATION</scope>
    <source>
        <strain evidence="9">BB02</strain>
    </source>
</reference>
<dbReference type="InterPro" id="IPR050331">
    <property type="entry name" value="Zinc_finger"/>
</dbReference>
<dbReference type="PANTHER" id="PTHR16515">
    <property type="entry name" value="PR DOMAIN ZINC FINGER PROTEIN"/>
    <property type="match status" value="1"/>
</dbReference>
<name>A0A182Z9S0_BIOGL</name>
<dbReference type="VEuPathDB" id="VectorBase:BGLB005878"/>
<evidence type="ECO:0000256" key="7">
    <source>
        <dbReference type="PROSITE-ProRule" id="PRU00042"/>
    </source>
</evidence>
<dbReference type="PANTHER" id="PTHR16515:SF49">
    <property type="entry name" value="GASTRULA ZINC FINGER PROTEIN XLCGF49.1-LIKE-RELATED"/>
    <property type="match status" value="1"/>
</dbReference>
<keyword evidence="3" id="KW-0677">Repeat</keyword>
<dbReference type="PROSITE" id="PS00028">
    <property type="entry name" value="ZINC_FINGER_C2H2_1"/>
    <property type="match status" value="2"/>
</dbReference>
<gene>
    <name evidence="9" type="primary">106062544</name>
</gene>
<evidence type="ECO:0000256" key="6">
    <source>
        <dbReference type="ARBA" id="ARBA00023242"/>
    </source>
</evidence>
<evidence type="ECO:0000256" key="4">
    <source>
        <dbReference type="ARBA" id="ARBA00022771"/>
    </source>
</evidence>
<feature type="domain" description="C2H2-type" evidence="8">
    <location>
        <begin position="65"/>
        <end position="92"/>
    </location>
</feature>
<protein>
    <recommendedName>
        <fullName evidence="8">C2H2-type domain-containing protein</fullName>
    </recommendedName>
</protein>
<dbReference type="GO" id="GO:0010468">
    <property type="term" value="P:regulation of gene expression"/>
    <property type="evidence" value="ECO:0007669"/>
    <property type="project" value="TreeGrafter"/>
</dbReference>
<dbReference type="FunFam" id="3.30.160.60:FF:000100">
    <property type="entry name" value="Zinc finger 45-like"/>
    <property type="match status" value="1"/>
</dbReference>
<dbReference type="AlphaFoldDB" id="A0A182Z9S0"/>
<reference evidence="9" key="2">
    <citation type="submission" date="2013-03" db="EMBL/GenBank/DDBJ databases">
        <title>Sequence assembly of the Biomphalaria glabrata genome version 4.3.</title>
        <authorList>
            <person name="Warren W."/>
            <person name="Wilson R.K."/>
            <person name="Hillier L.W."/>
            <person name="Minx P."/>
        </authorList>
    </citation>
    <scope>NUCLEOTIDE SEQUENCE</scope>
    <source>
        <strain evidence="9">BB02</strain>
    </source>
</reference>
<evidence type="ECO:0000256" key="5">
    <source>
        <dbReference type="ARBA" id="ARBA00022833"/>
    </source>
</evidence>
<evidence type="ECO:0000256" key="3">
    <source>
        <dbReference type="ARBA" id="ARBA00022737"/>
    </source>
</evidence>
<dbReference type="InterPro" id="IPR036236">
    <property type="entry name" value="Znf_C2H2_sf"/>
</dbReference>
<keyword evidence="5" id="KW-0862">Zinc</keyword>
<dbReference type="SUPFAM" id="SSF57667">
    <property type="entry name" value="beta-beta-alpha zinc fingers"/>
    <property type="match status" value="2"/>
</dbReference>
<dbReference type="SMART" id="SM00355">
    <property type="entry name" value="ZnF_C2H2"/>
    <property type="match status" value="4"/>
</dbReference>
<feature type="domain" description="C2H2-type" evidence="8">
    <location>
        <begin position="37"/>
        <end position="59"/>
    </location>
</feature>
<evidence type="ECO:0000313" key="10">
    <source>
        <dbReference type="Proteomes" id="UP000076420"/>
    </source>
</evidence>
<proteinExistence type="predicted"/>
<reference evidence="9" key="1">
    <citation type="journal article" date="2004" name="J. Parasitol.">
        <title>The mitochondrial genome of Biomphalaria glabrata (Gastropoda: Basommatophora), intermediate host of Schistosoma mansoni.</title>
        <authorList>
            <person name="DeJong R.J."/>
            <person name="Emery A.M."/>
            <person name="Adema C.M."/>
        </authorList>
    </citation>
    <scope>NUCLEOTIDE SEQUENCE</scope>
    <source>
        <strain evidence="9">BB02</strain>
    </source>
</reference>
<dbReference type="PROSITE" id="PS50157">
    <property type="entry name" value="ZINC_FINGER_C2H2_2"/>
    <property type="match status" value="3"/>
</dbReference>
<keyword evidence="4 7" id="KW-0863">Zinc-finger</keyword>
<dbReference type="KEGG" id="bgt:106062544"/>
<dbReference type="FunFam" id="3.30.160.60:FF:002343">
    <property type="entry name" value="Zinc finger protein 33A"/>
    <property type="match status" value="1"/>
</dbReference>
<evidence type="ECO:0000256" key="1">
    <source>
        <dbReference type="ARBA" id="ARBA00004123"/>
    </source>
</evidence>
<dbReference type="STRING" id="6526.A0A182Z9S0"/>
<keyword evidence="6" id="KW-0539">Nucleus</keyword>
<dbReference type="GO" id="GO:0008270">
    <property type="term" value="F:zinc ion binding"/>
    <property type="evidence" value="ECO:0007669"/>
    <property type="project" value="UniProtKB-KW"/>
</dbReference>
<dbReference type="Gene3D" id="3.30.160.60">
    <property type="entry name" value="Classic Zinc Finger"/>
    <property type="match status" value="3"/>
</dbReference>
<evidence type="ECO:0000313" key="9">
    <source>
        <dbReference type="EnsemblMetazoa" id="BGLB005878-PA"/>
    </source>
</evidence>
<dbReference type="GO" id="GO:0005634">
    <property type="term" value="C:nucleus"/>
    <property type="evidence" value="ECO:0007669"/>
    <property type="project" value="UniProtKB-SubCell"/>
</dbReference>
<reference evidence="9" key="4">
    <citation type="submission" date="2021-01" db="UniProtKB">
        <authorList>
            <consortium name="EnsemblMetazoa"/>
        </authorList>
    </citation>
    <scope>IDENTIFICATION</scope>
    <source>
        <strain evidence="9">BB02</strain>
    </source>
</reference>
<evidence type="ECO:0000259" key="8">
    <source>
        <dbReference type="PROSITE" id="PS50157"/>
    </source>
</evidence>